<gene>
    <name evidence="6" type="ORF">SSS_5941</name>
</gene>
<dbReference type="Proteomes" id="UP000070412">
    <property type="component" value="Unassembled WGS sequence"/>
</dbReference>
<dbReference type="InterPro" id="IPR015917">
    <property type="entry name" value="Pept_C14A"/>
</dbReference>
<proteinExistence type="inferred from homology"/>
<protein>
    <submittedName>
        <fullName evidence="6">Caspase-10</fullName>
    </submittedName>
</protein>
<dbReference type="InterPro" id="IPR011600">
    <property type="entry name" value="Pept_C14_caspase"/>
</dbReference>
<feature type="domain" description="Peptidase S1" evidence="5">
    <location>
        <begin position="350"/>
        <end position="598"/>
    </location>
</feature>
<comment type="similarity">
    <text evidence="1 2">Belongs to the peptidase C14A family.</text>
</comment>
<dbReference type="OrthoDB" id="6044770at2759"/>
<dbReference type="InterPro" id="IPR002138">
    <property type="entry name" value="Pept_C14_p10"/>
</dbReference>
<name>A0A834R716_SARSC</name>
<dbReference type="GO" id="GO:0072557">
    <property type="term" value="C:IPAF inflammasome complex"/>
    <property type="evidence" value="ECO:0007669"/>
    <property type="project" value="TreeGrafter"/>
</dbReference>
<dbReference type="InterPro" id="IPR001309">
    <property type="entry name" value="Pept_C14_p20"/>
</dbReference>
<dbReference type="InterPro" id="IPR029030">
    <property type="entry name" value="Caspase-like_dom_sf"/>
</dbReference>
<dbReference type="Pfam" id="PF00089">
    <property type="entry name" value="Trypsin"/>
    <property type="match status" value="1"/>
</dbReference>
<evidence type="ECO:0000259" key="5">
    <source>
        <dbReference type="PROSITE" id="PS50240"/>
    </source>
</evidence>
<dbReference type="Pfam" id="PF00656">
    <property type="entry name" value="Peptidase_C14"/>
    <property type="match status" value="1"/>
</dbReference>
<dbReference type="Gene3D" id="3.40.50.1460">
    <property type="match status" value="1"/>
</dbReference>
<dbReference type="SUPFAM" id="SSF50494">
    <property type="entry name" value="Trypsin-like serine proteases"/>
    <property type="match status" value="1"/>
</dbReference>
<evidence type="ECO:0000259" key="3">
    <source>
        <dbReference type="PROSITE" id="PS50207"/>
    </source>
</evidence>
<organism evidence="6">
    <name type="scientific">Sarcoptes scabiei</name>
    <name type="common">Itch mite</name>
    <name type="synonym">Acarus scabiei</name>
    <dbReference type="NCBI Taxonomy" id="52283"/>
    <lineage>
        <taxon>Eukaryota</taxon>
        <taxon>Metazoa</taxon>
        <taxon>Ecdysozoa</taxon>
        <taxon>Arthropoda</taxon>
        <taxon>Chelicerata</taxon>
        <taxon>Arachnida</taxon>
        <taxon>Acari</taxon>
        <taxon>Acariformes</taxon>
        <taxon>Sarcoptiformes</taxon>
        <taxon>Astigmata</taxon>
        <taxon>Psoroptidia</taxon>
        <taxon>Sarcoptoidea</taxon>
        <taxon>Sarcoptidae</taxon>
        <taxon>Sarcoptinae</taxon>
        <taxon>Sarcoptes</taxon>
    </lineage>
</organism>
<reference evidence="8" key="1">
    <citation type="journal article" date="2020" name="PLoS Negl. Trop. Dis.">
        <title>High-quality nuclear genome for Sarcoptes scabiei-A critical resource for a neglected parasite.</title>
        <authorList>
            <person name="Korhonen P.K."/>
            <person name="Gasser R.B."/>
            <person name="Ma G."/>
            <person name="Wang T."/>
            <person name="Stroehlein A.J."/>
            <person name="Young N.D."/>
            <person name="Ang C.S."/>
            <person name="Fernando D.D."/>
            <person name="Lu H.C."/>
            <person name="Taylor S."/>
            <person name="Reynolds S.L."/>
            <person name="Mofiz E."/>
            <person name="Najaraj S.H."/>
            <person name="Gowda H."/>
            <person name="Madugundu A."/>
            <person name="Renuse S."/>
            <person name="Holt D."/>
            <person name="Pandey A."/>
            <person name="Papenfuss A.T."/>
            <person name="Fischer K."/>
        </authorList>
    </citation>
    <scope>NUCLEOTIDE SEQUENCE [LARGE SCALE GENOMIC DNA]</scope>
</reference>
<reference evidence="6" key="2">
    <citation type="submission" date="2020-01" db="EMBL/GenBank/DDBJ databases">
        <authorList>
            <person name="Korhonen P.K.K."/>
            <person name="Guangxu M.G."/>
            <person name="Wang T.W."/>
            <person name="Stroehlein A.J.S."/>
            <person name="Young N.D."/>
            <person name="Ang C.-S.A."/>
            <person name="Fernando D.W.F."/>
            <person name="Lu H.L."/>
            <person name="Taylor S.T."/>
            <person name="Ehtesham M.E.M."/>
            <person name="Najaraj S.H.N."/>
            <person name="Harsha G.H.G."/>
            <person name="Madugundu A.M."/>
            <person name="Renuse S.R."/>
            <person name="Holt D.H."/>
            <person name="Pandey A.P."/>
            <person name="Papenfuss A.P."/>
            <person name="Gasser R.B.G."/>
            <person name="Fischer K.F."/>
        </authorList>
    </citation>
    <scope>NUCLEOTIDE SEQUENCE</scope>
    <source>
        <strain evidence="6">SSS_KF_BRIS2020</strain>
    </source>
</reference>
<evidence type="ECO:0000256" key="2">
    <source>
        <dbReference type="RuleBase" id="RU003971"/>
    </source>
</evidence>
<dbReference type="GO" id="GO:0097169">
    <property type="term" value="C:AIM2 inflammasome complex"/>
    <property type="evidence" value="ECO:0007669"/>
    <property type="project" value="TreeGrafter"/>
</dbReference>
<dbReference type="PANTHER" id="PTHR47901">
    <property type="entry name" value="CASPASE RECRUITMENT DOMAIN-CONTAINING PROTEIN 18"/>
    <property type="match status" value="1"/>
</dbReference>
<dbReference type="PROSITE" id="PS50207">
    <property type="entry name" value="CASPASE_P10"/>
    <property type="match status" value="1"/>
</dbReference>
<dbReference type="EMBL" id="WVUK01000063">
    <property type="protein sequence ID" value="KAF7489891.1"/>
    <property type="molecule type" value="Genomic_DNA"/>
</dbReference>
<dbReference type="SUPFAM" id="SSF52129">
    <property type="entry name" value="Caspase-like"/>
    <property type="match status" value="1"/>
</dbReference>
<dbReference type="Gene3D" id="2.40.10.10">
    <property type="entry name" value="Trypsin-like serine proteases"/>
    <property type="match status" value="2"/>
</dbReference>
<dbReference type="InterPro" id="IPR001254">
    <property type="entry name" value="Trypsin_dom"/>
</dbReference>
<dbReference type="EnsemblMetazoa" id="SSS_5941s_mrna">
    <property type="protein sequence ID" value="KAF7489891.1"/>
    <property type="gene ID" value="SSS_5941"/>
</dbReference>
<dbReference type="GO" id="GO:0006508">
    <property type="term" value="P:proteolysis"/>
    <property type="evidence" value="ECO:0007669"/>
    <property type="project" value="InterPro"/>
</dbReference>
<dbReference type="GO" id="GO:0072559">
    <property type="term" value="C:NLRP3 inflammasome complex"/>
    <property type="evidence" value="ECO:0007669"/>
    <property type="project" value="TreeGrafter"/>
</dbReference>
<dbReference type="SMART" id="SM00115">
    <property type="entry name" value="CASc"/>
    <property type="match status" value="1"/>
</dbReference>
<dbReference type="PROSITE" id="PS50240">
    <property type="entry name" value="TRYPSIN_DOM"/>
    <property type="match status" value="1"/>
</dbReference>
<sequence>MDQQKSSIIFENLNALSRSFELSNEFCNQIVAAEIFPQSYVDYIKRLENDSITQKKIFLVDVTRRESSSYRKLSRILHDLFDCDLLEDYAKDFYPINKKGYCLIINNENFETITPRHGSSKDVEKLYDTFSECLDFRVDVHTDMKRKNLLELLKQVCSDESLSNFDMFVLIIMSHGFSSHIICSDEEYISYSEIMMKFSNQNCTFMANKPKIIFFNCCRGPLPEDILKDNQNQDKTDSENTSQELKDIVEVYATLDNYLALRHEDYGTLFVDALTESLREYSSCELTKILIKANKSLMDKVKKAINNIERRQAMEFRFIGVSNFGNYVTRLNQLIFKALLLENNPGSITVIAQNLNDLDSNRIRVAESIDYPFAVGFAFRIGTNQTFTEPFCSGTILNQRWILTAAICAIKMNSSIDMNGSDFQVQILQGSFRNISFTRLGHNEIEKILIHPEFDNQSLVNNIALIRTKNAMMIETDQDTKFRWTVELTPNDLYETIWMARLKILFNFLLNIKKISQEQCVKIFQNDNIKLSNDILCYEPINPIRFQQNLIGGPLVEIDNGRPFIKGVLSYGIDKNETPIVYTPIRWVLKEWINSQSKINLND</sequence>
<evidence type="ECO:0000256" key="1">
    <source>
        <dbReference type="ARBA" id="ARBA00010134"/>
    </source>
</evidence>
<dbReference type="PANTHER" id="PTHR47901:SF3">
    <property type="entry name" value="CASPASE-1"/>
    <property type="match status" value="1"/>
</dbReference>
<evidence type="ECO:0000313" key="6">
    <source>
        <dbReference type="EMBL" id="KAF7489891.1"/>
    </source>
</evidence>
<dbReference type="PROSITE" id="PS50208">
    <property type="entry name" value="CASPASE_P20"/>
    <property type="match status" value="1"/>
</dbReference>
<dbReference type="InterPro" id="IPR002398">
    <property type="entry name" value="Pept_C14"/>
</dbReference>
<keyword evidence="8" id="KW-1185">Reference proteome</keyword>
<evidence type="ECO:0000313" key="8">
    <source>
        <dbReference type="Proteomes" id="UP000070412"/>
    </source>
</evidence>
<dbReference type="AlphaFoldDB" id="A0A834R716"/>
<dbReference type="InterPro" id="IPR043504">
    <property type="entry name" value="Peptidase_S1_PA_chymotrypsin"/>
</dbReference>
<dbReference type="GO" id="GO:0004197">
    <property type="term" value="F:cysteine-type endopeptidase activity"/>
    <property type="evidence" value="ECO:0007669"/>
    <property type="project" value="InterPro"/>
</dbReference>
<feature type="domain" description="Caspase family p20" evidence="4">
    <location>
        <begin position="98"/>
        <end position="222"/>
    </location>
</feature>
<evidence type="ECO:0000313" key="7">
    <source>
        <dbReference type="EnsemblMetazoa" id="KAF7489891.1"/>
    </source>
</evidence>
<evidence type="ECO:0000259" key="4">
    <source>
        <dbReference type="PROSITE" id="PS50208"/>
    </source>
</evidence>
<feature type="domain" description="Caspase family p10" evidence="3">
    <location>
        <begin position="246"/>
        <end position="297"/>
    </location>
</feature>
<reference evidence="7" key="3">
    <citation type="submission" date="2022-06" db="UniProtKB">
        <authorList>
            <consortium name="EnsemblMetazoa"/>
        </authorList>
    </citation>
    <scope>IDENTIFICATION</scope>
</reference>
<dbReference type="PRINTS" id="PR00376">
    <property type="entry name" value="IL1BCENZYME"/>
</dbReference>
<dbReference type="SMART" id="SM00020">
    <property type="entry name" value="Tryp_SPc"/>
    <property type="match status" value="1"/>
</dbReference>
<accession>A0A834R716</accession>
<dbReference type="GO" id="GO:0004252">
    <property type="term" value="F:serine-type endopeptidase activity"/>
    <property type="evidence" value="ECO:0007669"/>
    <property type="project" value="InterPro"/>
</dbReference>
<dbReference type="InterPro" id="IPR009003">
    <property type="entry name" value="Peptidase_S1_PA"/>
</dbReference>